<name>A0A0C2YUI0_9AGAM</name>
<organism evidence="1 2">
    <name type="scientific">Scleroderma citrinum Foug A</name>
    <dbReference type="NCBI Taxonomy" id="1036808"/>
    <lineage>
        <taxon>Eukaryota</taxon>
        <taxon>Fungi</taxon>
        <taxon>Dikarya</taxon>
        <taxon>Basidiomycota</taxon>
        <taxon>Agaricomycotina</taxon>
        <taxon>Agaricomycetes</taxon>
        <taxon>Agaricomycetidae</taxon>
        <taxon>Boletales</taxon>
        <taxon>Sclerodermatineae</taxon>
        <taxon>Sclerodermataceae</taxon>
        <taxon>Scleroderma</taxon>
    </lineage>
</organism>
<dbReference type="InParanoid" id="A0A0C2YUI0"/>
<dbReference type="EMBL" id="KN822184">
    <property type="protein sequence ID" value="KIM53313.1"/>
    <property type="molecule type" value="Genomic_DNA"/>
</dbReference>
<dbReference type="Proteomes" id="UP000053989">
    <property type="component" value="Unassembled WGS sequence"/>
</dbReference>
<reference evidence="2" key="2">
    <citation type="submission" date="2015-01" db="EMBL/GenBank/DDBJ databases">
        <title>Evolutionary Origins and Diversification of the Mycorrhizal Mutualists.</title>
        <authorList>
            <consortium name="DOE Joint Genome Institute"/>
            <consortium name="Mycorrhizal Genomics Consortium"/>
            <person name="Kohler A."/>
            <person name="Kuo A."/>
            <person name="Nagy L.G."/>
            <person name="Floudas D."/>
            <person name="Copeland A."/>
            <person name="Barry K.W."/>
            <person name="Cichocki N."/>
            <person name="Veneault-Fourrey C."/>
            <person name="LaButti K."/>
            <person name="Lindquist E.A."/>
            <person name="Lipzen A."/>
            <person name="Lundell T."/>
            <person name="Morin E."/>
            <person name="Murat C."/>
            <person name="Riley R."/>
            <person name="Ohm R."/>
            <person name="Sun H."/>
            <person name="Tunlid A."/>
            <person name="Henrissat B."/>
            <person name="Grigoriev I.V."/>
            <person name="Hibbett D.S."/>
            <person name="Martin F."/>
        </authorList>
    </citation>
    <scope>NUCLEOTIDE SEQUENCE [LARGE SCALE GENOMIC DNA]</scope>
    <source>
        <strain evidence="2">Foug A</strain>
    </source>
</reference>
<reference evidence="1 2" key="1">
    <citation type="submission" date="2014-04" db="EMBL/GenBank/DDBJ databases">
        <authorList>
            <consortium name="DOE Joint Genome Institute"/>
            <person name="Kuo A."/>
            <person name="Kohler A."/>
            <person name="Nagy L.G."/>
            <person name="Floudas D."/>
            <person name="Copeland A."/>
            <person name="Barry K.W."/>
            <person name="Cichocki N."/>
            <person name="Veneault-Fourrey C."/>
            <person name="LaButti K."/>
            <person name="Lindquist E.A."/>
            <person name="Lipzen A."/>
            <person name="Lundell T."/>
            <person name="Morin E."/>
            <person name="Murat C."/>
            <person name="Sun H."/>
            <person name="Tunlid A."/>
            <person name="Henrissat B."/>
            <person name="Grigoriev I.V."/>
            <person name="Hibbett D.S."/>
            <person name="Martin F."/>
            <person name="Nordberg H.P."/>
            <person name="Cantor M.N."/>
            <person name="Hua S.X."/>
        </authorList>
    </citation>
    <scope>NUCLEOTIDE SEQUENCE [LARGE SCALE GENOMIC DNA]</scope>
    <source>
        <strain evidence="1 2">Foug A</strain>
    </source>
</reference>
<proteinExistence type="predicted"/>
<gene>
    <name evidence="1" type="ORF">SCLCIDRAFT_452108</name>
</gene>
<evidence type="ECO:0000313" key="1">
    <source>
        <dbReference type="EMBL" id="KIM53313.1"/>
    </source>
</evidence>
<sequence>MFTGARSDVFRGSKIPARVTRFGATGAAPHWPAHPSHSLGCLQGNSLSSMERSPSALLSMDIHIGHARNRMGYVYLRITLTGSRAAAAKSLYIAYSHF</sequence>
<accession>A0A0C2YUI0</accession>
<dbReference type="AlphaFoldDB" id="A0A0C2YUI0"/>
<keyword evidence="2" id="KW-1185">Reference proteome</keyword>
<protein>
    <submittedName>
        <fullName evidence="1">Uncharacterized protein</fullName>
    </submittedName>
</protein>
<evidence type="ECO:0000313" key="2">
    <source>
        <dbReference type="Proteomes" id="UP000053989"/>
    </source>
</evidence>
<dbReference type="HOGENOM" id="CLU_2334864_0_0_1"/>